<evidence type="ECO:0000313" key="10">
    <source>
        <dbReference type="EMBL" id="APV36583.1"/>
    </source>
</evidence>
<keyword evidence="3" id="KW-0858">Xylan degradation</keyword>
<dbReference type="GO" id="GO:0045493">
    <property type="term" value="P:xylan catabolic process"/>
    <property type="evidence" value="ECO:0007669"/>
    <property type="project" value="UniProtKB-KW"/>
</dbReference>
<evidence type="ECO:0000256" key="7">
    <source>
        <dbReference type="ARBA" id="ARBA00023326"/>
    </source>
</evidence>
<evidence type="ECO:0000256" key="3">
    <source>
        <dbReference type="ARBA" id="ARBA00022651"/>
    </source>
</evidence>
<comment type="subcellular location">
    <subcellularLocation>
        <location evidence="1">Secreted</location>
    </subcellularLocation>
</comment>
<feature type="chain" id="PRO_5010351284" description="Phospholipase/carboxylesterase/thioesterase domain-containing protein" evidence="8">
    <location>
        <begin position="32"/>
        <end position="317"/>
    </location>
</feature>
<evidence type="ECO:0000256" key="1">
    <source>
        <dbReference type="ARBA" id="ARBA00004613"/>
    </source>
</evidence>
<name>A0A1P8EK55_9GAMM</name>
<dbReference type="Proteomes" id="UP000185674">
    <property type="component" value="Chromosome"/>
</dbReference>
<keyword evidence="5" id="KW-0378">Hydrolase</keyword>
<organism evidence="10 11">
    <name type="scientific">Acinetobacter soli</name>
    <dbReference type="NCBI Taxonomy" id="487316"/>
    <lineage>
        <taxon>Bacteria</taxon>
        <taxon>Pseudomonadati</taxon>
        <taxon>Pseudomonadota</taxon>
        <taxon>Gammaproteobacteria</taxon>
        <taxon>Moraxellales</taxon>
        <taxon>Moraxellaceae</taxon>
        <taxon>Acinetobacter</taxon>
    </lineage>
</organism>
<dbReference type="KEGG" id="asol:BEN76_11375"/>
<dbReference type="STRING" id="487316.BEN76_11375"/>
<dbReference type="InterPro" id="IPR029058">
    <property type="entry name" value="AB_hydrolase_fold"/>
</dbReference>
<protein>
    <recommendedName>
        <fullName evidence="9">Phospholipase/carboxylesterase/thioesterase domain-containing protein</fullName>
    </recommendedName>
</protein>
<dbReference type="Pfam" id="PF02230">
    <property type="entry name" value="Abhydrolase_2"/>
    <property type="match status" value="1"/>
</dbReference>
<dbReference type="Gene3D" id="3.40.50.1820">
    <property type="entry name" value="alpha/beta hydrolase"/>
    <property type="match status" value="1"/>
</dbReference>
<dbReference type="RefSeq" id="WP_004945115.1">
    <property type="nucleotide sequence ID" value="NZ_BHGE01000009.1"/>
</dbReference>
<evidence type="ECO:0000259" key="9">
    <source>
        <dbReference type="Pfam" id="PF02230"/>
    </source>
</evidence>
<dbReference type="GO" id="GO:0005576">
    <property type="term" value="C:extracellular region"/>
    <property type="evidence" value="ECO:0007669"/>
    <property type="project" value="UniProtKB-SubCell"/>
</dbReference>
<evidence type="ECO:0000256" key="4">
    <source>
        <dbReference type="ARBA" id="ARBA00022729"/>
    </source>
</evidence>
<evidence type="ECO:0000256" key="6">
    <source>
        <dbReference type="ARBA" id="ARBA00023277"/>
    </source>
</evidence>
<dbReference type="InterPro" id="IPR003140">
    <property type="entry name" value="PLipase/COase/thioEstase"/>
</dbReference>
<reference evidence="10 11" key="1">
    <citation type="submission" date="2016-08" db="EMBL/GenBank/DDBJ databases">
        <title>Complete genome sequence of Acinetobacter baylyi strain GFJ2.</title>
        <authorList>
            <person name="Tabata M."/>
            <person name="Kuboki S."/>
            <person name="Gibu N."/>
            <person name="Kinouchi Y."/>
            <person name="Vangnai A."/>
            <person name="Kasai D."/>
            <person name="Fukuda M."/>
        </authorList>
    </citation>
    <scope>NUCLEOTIDE SEQUENCE [LARGE SCALE GENOMIC DNA]</scope>
    <source>
        <strain evidence="10 11">GFJ2</strain>
    </source>
</reference>
<evidence type="ECO:0000256" key="5">
    <source>
        <dbReference type="ARBA" id="ARBA00022801"/>
    </source>
</evidence>
<dbReference type="eggNOG" id="COG3509">
    <property type="taxonomic scope" value="Bacteria"/>
</dbReference>
<dbReference type="PANTHER" id="PTHR38050">
    <property type="match status" value="1"/>
</dbReference>
<proteinExistence type="predicted"/>
<dbReference type="InterPro" id="IPR043595">
    <property type="entry name" value="FaeB/C/D"/>
</dbReference>
<evidence type="ECO:0000256" key="2">
    <source>
        <dbReference type="ARBA" id="ARBA00022525"/>
    </source>
</evidence>
<sequence>MFENKVKTPSSQCRILLAILATLGLSTATQAGWVTDKIVTHIQQSIRYHQLPIVHKRLNVDQRVRSFELFNPNPNAQSQPLVIALHGGGGNSSQMIKRFQAQAKAHGFLLVAPQGIGPSEKKGVWNSGGCCGDAVQQQVDDVRFIQQLIAYLKQHYAIDSTRIYIAGFSNGGMLTYQLAEQMGTQLAAVAVVSGAMFEQPPVAKAPVPILMIHGTRDHVVPVAGGVSSIGFVAKAQTKAFEPVQFPLQYWKAANQCQTLSEEVMSKQVTRLKGEGCAADLMFYQLAKGHHVWPASTNPHDRVDASTLIWSFFERHHR</sequence>
<evidence type="ECO:0000313" key="11">
    <source>
        <dbReference type="Proteomes" id="UP000185674"/>
    </source>
</evidence>
<gene>
    <name evidence="10" type="ORF">BEN76_11375</name>
</gene>
<keyword evidence="7" id="KW-0624">Polysaccharide degradation</keyword>
<keyword evidence="2" id="KW-0964">Secreted</keyword>
<dbReference type="AlphaFoldDB" id="A0A1P8EK55"/>
<dbReference type="PANTHER" id="PTHR38050:SF2">
    <property type="entry name" value="FERULOYL ESTERASE C-RELATED"/>
    <property type="match status" value="1"/>
</dbReference>
<accession>A0A1P8EK55</accession>
<dbReference type="GO" id="GO:0030600">
    <property type="term" value="F:feruloyl esterase activity"/>
    <property type="evidence" value="ECO:0007669"/>
    <property type="project" value="InterPro"/>
</dbReference>
<feature type="domain" description="Phospholipase/carboxylesterase/thioesterase" evidence="9">
    <location>
        <begin position="74"/>
        <end position="237"/>
    </location>
</feature>
<keyword evidence="4 8" id="KW-0732">Signal</keyword>
<evidence type="ECO:0000256" key="8">
    <source>
        <dbReference type="SAM" id="SignalP"/>
    </source>
</evidence>
<dbReference type="EMBL" id="CP016896">
    <property type="protein sequence ID" value="APV36583.1"/>
    <property type="molecule type" value="Genomic_DNA"/>
</dbReference>
<feature type="signal peptide" evidence="8">
    <location>
        <begin position="1"/>
        <end position="31"/>
    </location>
</feature>
<dbReference type="SUPFAM" id="SSF53474">
    <property type="entry name" value="alpha/beta-Hydrolases"/>
    <property type="match status" value="1"/>
</dbReference>
<keyword evidence="6" id="KW-0119">Carbohydrate metabolism</keyword>